<dbReference type="PANTHER" id="PTHR22937:SF223">
    <property type="entry name" value="RING-TYPE E3 UBIQUITIN TRANSFERASE"/>
    <property type="match status" value="1"/>
</dbReference>
<evidence type="ECO:0000256" key="8">
    <source>
        <dbReference type="PROSITE-ProRule" id="PRU00175"/>
    </source>
</evidence>
<dbReference type="EC" id="2.3.2.27" evidence="2"/>
<proteinExistence type="predicted"/>
<evidence type="ECO:0000256" key="1">
    <source>
        <dbReference type="ARBA" id="ARBA00000900"/>
    </source>
</evidence>
<feature type="compositionally biased region" description="Polar residues" evidence="9">
    <location>
        <begin position="175"/>
        <end position="187"/>
    </location>
</feature>
<dbReference type="GO" id="GO:0061630">
    <property type="term" value="F:ubiquitin protein ligase activity"/>
    <property type="evidence" value="ECO:0007669"/>
    <property type="project" value="UniProtKB-EC"/>
</dbReference>
<keyword evidence="5 8" id="KW-0863">Zinc-finger</keyword>
<reference evidence="11" key="1">
    <citation type="submission" date="2023-07" db="EMBL/GenBank/DDBJ databases">
        <title>A chromosome-level genome assembly of Lolium multiflorum.</title>
        <authorList>
            <person name="Chen Y."/>
            <person name="Copetti D."/>
            <person name="Kolliker R."/>
            <person name="Studer B."/>
        </authorList>
    </citation>
    <scope>NUCLEOTIDE SEQUENCE</scope>
    <source>
        <strain evidence="11">02402/16</strain>
        <tissue evidence="11">Leaf</tissue>
    </source>
</reference>
<evidence type="ECO:0000256" key="9">
    <source>
        <dbReference type="SAM" id="MobiDB-lite"/>
    </source>
</evidence>
<dbReference type="InterPro" id="IPR045191">
    <property type="entry name" value="MBR1/2-like"/>
</dbReference>
<dbReference type="Gene3D" id="3.30.40.10">
    <property type="entry name" value="Zinc/RING finger domain, C3HC4 (zinc finger)"/>
    <property type="match status" value="1"/>
</dbReference>
<keyword evidence="12" id="KW-1185">Reference proteome</keyword>
<evidence type="ECO:0000313" key="11">
    <source>
        <dbReference type="EMBL" id="KAK1661665.1"/>
    </source>
</evidence>
<name>A0AAD8SPW4_LOLMU</name>
<accession>A0AAD8SPW4</accession>
<gene>
    <name evidence="11" type="ORF">QYE76_049824</name>
</gene>
<comment type="caution">
    <text evidence="11">The sequence shown here is derived from an EMBL/GenBank/DDBJ whole genome shotgun (WGS) entry which is preliminary data.</text>
</comment>
<dbReference type="AlphaFoldDB" id="A0AAD8SPW4"/>
<dbReference type="PANTHER" id="PTHR22937">
    <property type="entry name" value="E3 UBIQUITIN-PROTEIN LIGASE RNF165"/>
    <property type="match status" value="1"/>
</dbReference>
<evidence type="ECO:0000259" key="10">
    <source>
        <dbReference type="PROSITE" id="PS50089"/>
    </source>
</evidence>
<evidence type="ECO:0000313" key="12">
    <source>
        <dbReference type="Proteomes" id="UP001231189"/>
    </source>
</evidence>
<evidence type="ECO:0000256" key="6">
    <source>
        <dbReference type="ARBA" id="ARBA00022786"/>
    </source>
</evidence>
<organism evidence="11 12">
    <name type="scientific">Lolium multiflorum</name>
    <name type="common">Italian ryegrass</name>
    <name type="synonym">Lolium perenne subsp. multiflorum</name>
    <dbReference type="NCBI Taxonomy" id="4521"/>
    <lineage>
        <taxon>Eukaryota</taxon>
        <taxon>Viridiplantae</taxon>
        <taxon>Streptophyta</taxon>
        <taxon>Embryophyta</taxon>
        <taxon>Tracheophyta</taxon>
        <taxon>Spermatophyta</taxon>
        <taxon>Magnoliopsida</taxon>
        <taxon>Liliopsida</taxon>
        <taxon>Poales</taxon>
        <taxon>Poaceae</taxon>
        <taxon>BOP clade</taxon>
        <taxon>Pooideae</taxon>
        <taxon>Poodae</taxon>
        <taxon>Poeae</taxon>
        <taxon>Poeae Chloroplast Group 2 (Poeae type)</taxon>
        <taxon>Loliodinae</taxon>
        <taxon>Loliinae</taxon>
        <taxon>Lolium</taxon>
    </lineage>
</organism>
<keyword evidence="6" id="KW-0833">Ubl conjugation pathway</keyword>
<dbReference type="Pfam" id="PF13639">
    <property type="entry name" value="zf-RING_2"/>
    <property type="match status" value="1"/>
</dbReference>
<feature type="domain" description="RING-type" evidence="10">
    <location>
        <begin position="594"/>
        <end position="635"/>
    </location>
</feature>
<keyword evidence="3" id="KW-0808">Transferase</keyword>
<dbReference type="EMBL" id="JAUUTY010000003">
    <property type="protein sequence ID" value="KAK1661665.1"/>
    <property type="molecule type" value="Genomic_DNA"/>
</dbReference>
<protein>
    <recommendedName>
        <fullName evidence="2">RING-type E3 ubiquitin transferase</fullName>
        <ecNumber evidence="2">2.3.2.27</ecNumber>
    </recommendedName>
</protein>
<dbReference type="PROSITE" id="PS50089">
    <property type="entry name" value="ZF_RING_2"/>
    <property type="match status" value="1"/>
</dbReference>
<feature type="region of interest" description="Disordered" evidence="9">
    <location>
        <begin position="1"/>
        <end position="110"/>
    </location>
</feature>
<feature type="compositionally biased region" description="Low complexity" evidence="9">
    <location>
        <begin position="50"/>
        <end position="62"/>
    </location>
</feature>
<dbReference type="InterPro" id="IPR013083">
    <property type="entry name" value="Znf_RING/FYVE/PHD"/>
</dbReference>
<dbReference type="SMART" id="SM00184">
    <property type="entry name" value="RING"/>
    <property type="match status" value="1"/>
</dbReference>
<evidence type="ECO:0000256" key="2">
    <source>
        <dbReference type="ARBA" id="ARBA00012483"/>
    </source>
</evidence>
<feature type="compositionally biased region" description="Pro residues" evidence="9">
    <location>
        <begin position="92"/>
        <end position="106"/>
    </location>
</feature>
<dbReference type="SUPFAM" id="SSF57850">
    <property type="entry name" value="RING/U-box"/>
    <property type="match status" value="1"/>
</dbReference>
<keyword evidence="4" id="KW-0479">Metal-binding</keyword>
<keyword evidence="7" id="KW-0862">Zinc</keyword>
<dbReference type="InterPro" id="IPR001841">
    <property type="entry name" value="Znf_RING"/>
</dbReference>
<evidence type="ECO:0000256" key="4">
    <source>
        <dbReference type="ARBA" id="ARBA00022723"/>
    </source>
</evidence>
<sequence length="639" mass="68774">MATVPRSKVTRQAGQSPEGGVDPTSTARQLLLRNAHHTTPLPPRRYKGAPPSSHPTSPLPTHADLFRSARLHTTGPATTPSRPPAASQPENQYPPPPICTDRPPPSIDRLRTVTKPDCFLARHHQNHLQVPEMDRIQPRDGQHNEPTPLDQKLFEHMGGDAPLRLGPPGFGGMASRSNDATTSSSHAMQFPGHRVGNQGTSHVSFVPYRPGRSSSSVPYDGQPKPAPSYPHGSEELFPPMSSHVDSRRVALKRKNPVDGLGAGDYYVGSSSSSRFSNIVQPNSTAHTEPLFPQMPLSIGPSNWHDQPLVNQEGSQRNVRARHDHANISVEPRPGSTSTSSNNHLPLFHSAASAFRSTSAERNQALFSLQTRTLPSGATGITGRASTGRLHHPAMQSSSSIAAAPPVHGSSDTAMFANGGYPAPRAVHGDGVSIYAHPSSAASSSSRAIPHNAVIASYPPATSTSMRINQPSPVGTAASSRQARHVSMAHANSGRNRMARSSLYGHPLMLEAQRLMLETQLAYYQSSRQAVADPHRDLRLNIDEMSYEELLALEETIGNVNTGLADEKISGCVKEVVCCSSDQAEDDEDEEDGRCLVCLEGYIDNDLLGVLKCGHDFHSGCIKKWLQVKNVCPVCKQAAA</sequence>
<feature type="region of interest" description="Disordered" evidence="9">
    <location>
        <begin position="174"/>
        <end position="229"/>
    </location>
</feature>
<dbReference type="Proteomes" id="UP001231189">
    <property type="component" value="Unassembled WGS sequence"/>
</dbReference>
<evidence type="ECO:0000256" key="3">
    <source>
        <dbReference type="ARBA" id="ARBA00022679"/>
    </source>
</evidence>
<comment type="catalytic activity">
    <reaction evidence="1">
        <text>S-ubiquitinyl-[E2 ubiquitin-conjugating enzyme]-L-cysteine + [acceptor protein]-L-lysine = [E2 ubiquitin-conjugating enzyme]-L-cysteine + N(6)-ubiquitinyl-[acceptor protein]-L-lysine.</text>
        <dbReference type="EC" id="2.3.2.27"/>
    </reaction>
</comment>
<dbReference type="GO" id="GO:0008270">
    <property type="term" value="F:zinc ion binding"/>
    <property type="evidence" value="ECO:0007669"/>
    <property type="project" value="UniProtKB-KW"/>
</dbReference>
<evidence type="ECO:0000256" key="7">
    <source>
        <dbReference type="ARBA" id="ARBA00022833"/>
    </source>
</evidence>
<dbReference type="CDD" id="cd16469">
    <property type="entry name" value="RING-H2_RNF24-like"/>
    <property type="match status" value="1"/>
</dbReference>
<evidence type="ECO:0000256" key="5">
    <source>
        <dbReference type="ARBA" id="ARBA00022771"/>
    </source>
</evidence>